<comment type="caution">
    <text evidence="2">The sequence shown here is derived from an EMBL/GenBank/DDBJ whole genome shotgun (WGS) entry which is preliminary data.</text>
</comment>
<dbReference type="Proteomes" id="UP000226192">
    <property type="component" value="Unassembled WGS sequence"/>
</dbReference>
<sequence>MGQFVIQAPLLSILVLLHAVKPIQAEPSQAACRDFSTFGHPVNLYAQSDTQDNSTSQDPPYWAWIAVGVFLDQDDQVLWSTEVFAAHLDIQFESEGETSEEGASDSSSGIDWPWAHFLKQWILYTLNQLIAKSLASPRNLHRHRSQLDFQHLPASITSILRPFGTQSTKARYQAIGKHRLITSLVAGCILGILWDRILFHIASVS</sequence>
<dbReference type="AlphaFoldDB" id="A0A2C5XHG8"/>
<organism evidence="2 3">
    <name type="scientific">Ophiocordyceps australis</name>
    <dbReference type="NCBI Taxonomy" id="1399860"/>
    <lineage>
        <taxon>Eukaryota</taxon>
        <taxon>Fungi</taxon>
        <taxon>Dikarya</taxon>
        <taxon>Ascomycota</taxon>
        <taxon>Pezizomycotina</taxon>
        <taxon>Sordariomycetes</taxon>
        <taxon>Hypocreomycetidae</taxon>
        <taxon>Hypocreales</taxon>
        <taxon>Ophiocordycipitaceae</taxon>
        <taxon>Ophiocordyceps</taxon>
    </lineage>
</organism>
<accession>A0A2C5XHG8</accession>
<protein>
    <submittedName>
        <fullName evidence="2">Uncharacterized protein</fullName>
    </submittedName>
</protein>
<gene>
    <name evidence="2" type="ORF">CDD81_6680</name>
</gene>
<feature type="signal peptide" evidence="1">
    <location>
        <begin position="1"/>
        <end position="25"/>
    </location>
</feature>
<dbReference type="OrthoDB" id="4851317at2759"/>
<reference evidence="2 3" key="1">
    <citation type="submission" date="2017-06" db="EMBL/GenBank/DDBJ databases">
        <title>Ant-infecting Ophiocordyceps genomes reveal a high diversity of potential behavioral manipulation genes and a possible major role for enterotoxins.</title>
        <authorList>
            <person name="De Bekker C."/>
            <person name="Evans H.C."/>
            <person name="Brachmann A."/>
            <person name="Hughes D.P."/>
        </authorList>
    </citation>
    <scope>NUCLEOTIDE SEQUENCE [LARGE SCALE GENOMIC DNA]</scope>
    <source>
        <strain evidence="2 3">Map64</strain>
    </source>
</reference>
<feature type="chain" id="PRO_5012564323" evidence="1">
    <location>
        <begin position="26"/>
        <end position="205"/>
    </location>
</feature>
<dbReference type="EMBL" id="NJET01000063">
    <property type="protein sequence ID" value="PHH62788.1"/>
    <property type="molecule type" value="Genomic_DNA"/>
</dbReference>
<proteinExistence type="predicted"/>
<keyword evidence="3" id="KW-1185">Reference proteome</keyword>
<evidence type="ECO:0000313" key="2">
    <source>
        <dbReference type="EMBL" id="PHH62788.1"/>
    </source>
</evidence>
<evidence type="ECO:0000256" key="1">
    <source>
        <dbReference type="SAM" id="SignalP"/>
    </source>
</evidence>
<keyword evidence="1" id="KW-0732">Signal</keyword>
<evidence type="ECO:0000313" key="3">
    <source>
        <dbReference type="Proteomes" id="UP000226192"/>
    </source>
</evidence>
<name>A0A2C5XHG8_9HYPO</name>